<gene>
    <name evidence="1" type="ORF">C0029_06525</name>
</gene>
<dbReference type="AlphaFoldDB" id="A0AAP8SN24"/>
<dbReference type="KEGG" id="hja:BST95_07480"/>
<name>A0AAP8SN24_9GAMM</name>
<proteinExistence type="predicted"/>
<organism evidence="1 2">
    <name type="scientific">Halioglobus japonicus</name>
    <dbReference type="NCBI Taxonomy" id="930805"/>
    <lineage>
        <taxon>Bacteria</taxon>
        <taxon>Pseudomonadati</taxon>
        <taxon>Pseudomonadota</taxon>
        <taxon>Gammaproteobacteria</taxon>
        <taxon>Cellvibrionales</taxon>
        <taxon>Halieaceae</taxon>
        <taxon>Halioglobus</taxon>
    </lineage>
</organism>
<evidence type="ECO:0000313" key="1">
    <source>
        <dbReference type="EMBL" id="PLW86099.1"/>
    </source>
</evidence>
<keyword evidence="2" id="KW-1185">Reference proteome</keyword>
<evidence type="ECO:0008006" key="3">
    <source>
        <dbReference type="Google" id="ProtNLM"/>
    </source>
</evidence>
<accession>A0AAP8SN24</accession>
<evidence type="ECO:0000313" key="2">
    <source>
        <dbReference type="Proteomes" id="UP000235162"/>
    </source>
</evidence>
<dbReference type="EMBL" id="PKUR01000002">
    <property type="protein sequence ID" value="PLW86099.1"/>
    <property type="molecule type" value="Genomic_DNA"/>
</dbReference>
<dbReference type="Proteomes" id="UP000235162">
    <property type="component" value="Unassembled WGS sequence"/>
</dbReference>
<protein>
    <recommendedName>
        <fullName evidence="3">Flagellar hook-length control protein FliK</fullName>
    </recommendedName>
</protein>
<comment type="caution">
    <text evidence="1">The sequence shown here is derived from an EMBL/GenBank/DDBJ whole genome shotgun (WGS) entry which is preliminary data.</text>
</comment>
<sequence length="145" mass="16201">MWRHDQADLPPLRSLVRQQVDLLSRPVLTWEGELMPAIPLTLNVDWLSSPRGRSAPREGYDGTSDAEPLTRCRTRIQIVLPALGKVTATLVDGPRGFSFDLQCASQRGLRALRSLSEVWRCQVQHKLATEVAVMINRSDISAASR</sequence>
<reference evidence="1 2" key="1">
    <citation type="submission" date="2018-01" db="EMBL/GenBank/DDBJ databases">
        <title>The draft genome sequence of Halioglobus japonicus S1-36.</title>
        <authorList>
            <person name="Du Z.-J."/>
            <person name="Shi M.-J."/>
        </authorList>
    </citation>
    <scope>NUCLEOTIDE SEQUENCE [LARGE SCALE GENOMIC DNA]</scope>
    <source>
        <strain evidence="1 2">S1-36</strain>
    </source>
</reference>